<dbReference type="AlphaFoldDB" id="A0A9P1D991"/>
<dbReference type="EMBL" id="CAMXCT010003635">
    <property type="protein sequence ID" value="CAI4005497.1"/>
    <property type="molecule type" value="Genomic_DNA"/>
</dbReference>
<proteinExistence type="predicted"/>
<evidence type="ECO:0000313" key="2">
    <source>
        <dbReference type="EMBL" id="CAL1158872.1"/>
    </source>
</evidence>
<accession>A0A9P1D991</accession>
<name>A0A9P1D991_9DINO</name>
<gene>
    <name evidence="1" type="ORF">C1SCF055_LOCUS31214</name>
</gene>
<evidence type="ECO:0000313" key="1">
    <source>
        <dbReference type="EMBL" id="CAI4005497.1"/>
    </source>
</evidence>
<reference evidence="1" key="1">
    <citation type="submission" date="2022-10" db="EMBL/GenBank/DDBJ databases">
        <authorList>
            <person name="Chen Y."/>
            <person name="Dougan E. K."/>
            <person name="Chan C."/>
            <person name="Rhodes N."/>
            <person name="Thang M."/>
        </authorList>
    </citation>
    <scope>NUCLEOTIDE SEQUENCE</scope>
</reference>
<organism evidence="1">
    <name type="scientific">Cladocopium goreaui</name>
    <dbReference type="NCBI Taxonomy" id="2562237"/>
    <lineage>
        <taxon>Eukaryota</taxon>
        <taxon>Sar</taxon>
        <taxon>Alveolata</taxon>
        <taxon>Dinophyceae</taxon>
        <taxon>Suessiales</taxon>
        <taxon>Symbiodiniaceae</taxon>
        <taxon>Cladocopium</taxon>
    </lineage>
</organism>
<dbReference type="EMBL" id="CAMXCT030003635">
    <property type="protein sequence ID" value="CAL4792809.1"/>
    <property type="molecule type" value="Genomic_DNA"/>
</dbReference>
<comment type="caution">
    <text evidence="1">The sequence shown here is derived from an EMBL/GenBank/DDBJ whole genome shotgun (WGS) entry which is preliminary data.</text>
</comment>
<dbReference type="EMBL" id="CAMXCT020003635">
    <property type="protein sequence ID" value="CAL1158872.1"/>
    <property type="molecule type" value="Genomic_DNA"/>
</dbReference>
<protein>
    <submittedName>
        <fullName evidence="1">Uncharacterized protein</fullName>
    </submittedName>
</protein>
<feature type="non-terminal residue" evidence="1">
    <location>
        <position position="1"/>
    </location>
</feature>
<reference evidence="2" key="2">
    <citation type="submission" date="2024-04" db="EMBL/GenBank/DDBJ databases">
        <authorList>
            <person name="Chen Y."/>
            <person name="Shah S."/>
            <person name="Dougan E. K."/>
            <person name="Thang M."/>
            <person name="Chan C."/>
        </authorList>
    </citation>
    <scope>NUCLEOTIDE SEQUENCE [LARGE SCALE GENOMIC DNA]</scope>
</reference>
<sequence>MGASRLYMFVMPFSAAELRAYRAKLRNARGVGARAKRDKLCLGIFGSEKLCESILLLNQALQEEDVGPQRSAASCQDICKGVASFVDIGVPGDDIGKSSPRDAAWRTYACRKQEKRCIKCLPTVAVNLLKDPAFGSHRRCELDWRLDAGSFELYEAPWLCLPYHALACLGQSNVVQLVLVFLVRATFSGEGLLPAFLATYGAVSDFYADIRGWQVQAALVTRALVLLKLGSATAQCRVVNFSGFAAAGKGQFEAVAQELWQCNCEVRARELLSRVAVLDGFL</sequence>
<keyword evidence="3" id="KW-1185">Reference proteome</keyword>
<evidence type="ECO:0000313" key="3">
    <source>
        <dbReference type="Proteomes" id="UP001152797"/>
    </source>
</evidence>
<dbReference type="Proteomes" id="UP001152797">
    <property type="component" value="Unassembled WGS sequence"/>
</dbReference>